<sequence>MDYYPHSSVASANTMPTDNISYGYGSVADSATIRDGQGLLRFVMEFALSVAVLGGSPTASNSLKLKE</sequence>
<dbReference type="EMBL" id="KZ664538">
    <property type="protein sequence ID" value="PPS04867.1"/>
    <property type="molecule type" value="Genomic_DNA"/>
</dbReference>
<protein>
    <submittedName>
        <fullName evidence="1">Uncharacterized protein</fullName>
    </submittedName>
</protein>
<accession>A0A2P5XNG5</accession>
<gene>
    <name evidence="1" type="ORF">GOBAR_AA15800</name>
</gene>
<dbReference type="Proteomes" id="UP000239757">
    <property type="component" value="Unassembled WGS sequence"/>
</dbReference>
<organism evidence="1 2">
    <name type="scientific">Gossypium barbadense</name>
    <name type="common">Sea Island cotton</name>
    <name type="synonym">Hibiscus barbadensis</name>
    <dbReference type="NCBI Taxonomy" id="3634"/>
    <lineage>
        <taxon>Eukaryota</taxon>
        <taxon>Viridiplantae</taxon>
        <taxon>Streptophyta</taxon>
        <taxon>Embryophyta</taxon>
        <taxon>Tracheophyta</taxon>
        <taxon>Spermatophyta</taxon>
        <taxon>Magnoliopsida</taxon>
        <taxon>eudicotyledons</taxon>
        <taxon>Gunneridae</taxon>
        <taxon>Pentapetalae</taxon>
        <taxon>rosids</taxon>
        <taxon>malvids</taxon>
        <taxon>Malvales</taxon>
        <taxon>Malvaceae</taxon>
        <taxon>Malvoideae</taxon>
        <taxon>Gossypium</taxon>
    </lineage>
</organism>
<name>A0A2P5XNG5_GOSBA</name>
<proteinExistence type="predicted"/>
<reference evidence="1 2" key="1">
    <citation type="submission" date="2015-01" db="EMBL/GenBank/DDBJ databases">
        <title>Genome of allotetraploid Gossypium barbadense reveals genomic plasticity and fiber elongation in cotton evolution.</title>
        <authorList>
            <person name="Chen X."/>
            <person name="Liu X."/>
            <person name="Zhao B."/>
            <person name="Zheng H."/>
            <person name="Hu Y."/>
            <person name="Lu G."/>
            <person name="Yang C."/>
            <person name="Chen J."/>
            <person name="Shan C."/>
            <person name="Zhang L."/>
            <person name="Zhou Y."/>
            <person name="Wang L."/>
            <person name="Guo W."/>
            <person name="Bai Y."/>
            <person name="Ruan J."/>
            <person name="Shangguan X."/>
            <person name="Mao Y."/>
            <person name="Jiang J."/>
            <person name="Zhu Y."/>
            <person name="Lei J."/>
            <person name="Kang H."/>
            <person name="Chen S."/>
            <person name="He X."/>
            <person name="Wang R."/>
            <person name="Wang Y."/>
            <person name="Chen J."/>
            <person name="Wang L."/>
            <person name="Yu S."/>
            <person name="Wang B."/>
            <person name="Wei J."/>
            <person name="Song S."/>
            <person name="Lu X."/>
            <person name="Gao Z."/>
            <person name="Gu W."/>
            <person name="Deng X."/>
            <person name="Ma D."/>
            <person name="Wang S."/>
            <person name="Liang W."/>
            <person name="Fang L."/>
            <person name="Cai C."/>
            <person name="Zhu X."/>
            <person name="Zhou B."/>
            <person name="Zhang Y."/>
            <person name="Chen Z."/>
            <person name="Xu S."/>
            <person name="Zhu R."/>
            <person name="Wang S."/>
            <person name="Zhang T."/>
            <person name="Zhao G."/>
        </authorList>
    </citation>
    <scope>NUCLEOTIDE SEQUENCE [LARGE SCALE GENOMIC DNA]</scope>
    <source>
        <strain evidence="2">cv. Xinhai21</strain>
        <tissue evidence="1">Leaf</tissue>
    </source>
</reference>
<dbReference type="AlphaFoldDB" id="A0A2P5XNG5"/>
<evidence type="ECO:0000313" key="1">
    <source>
        <dbReference type="EMBL" id="PPS04867.1"/>
    </source>
</evidence>
<dbReference type="OrthoDB" id="10388884at2759"/>
<evidence type="ECO:0000313" key="2">
    <source>
        <dbReference type="Proteomes" id="UP000239757"/>
    </source>
</evidence>